<dbReference type="EMBL" id="MLAK01001412">
    <property type="protein sequence ID" value="OHS93336.1"/>
    <property type="molecule type" value="Genomic_DNA"/>
</dbReference>
<comment type="function">
    <text evidence="7">May be involved in the degradation of misfolded endoplasmic reticulum (ER) luminal proteins.</text>
</comment>
<dbReference type="GO" id="GO:0006950">
    <property type="term" value="P:response to stress"/>
    <property type="evidence" value="ECO:0007669"/>
    <property type="project" value="UniProtKB-ARBA"/>
</dbReference>
<dbReference type="OrthoDB" id="1716531at2759"/>
<evidence type="ECO:0000256" key="6">
    <source>
        <dbReference type="ARBA" id="ARBA00023136"/>
    </source>
</evidence>
<keyword evidence="4 7" id="KW-0256">Endoplasmic reticulum</keyword>
<comment type="subcellular location">
    <subcellularLocation>
        <location evidence="1 7">Endoplasmic reticulum membrane</location>
        <topology evidence="1 7">Multi-pass membrane protein</topology>
    </subcellularLocation>
</comment>
<keyword evidence="9" id="KW-1185">Reference proteome</keyword>
<dbReference type="Pfam" id="PF04511">
    <property type="entry name" value="DER1"/>
    <property type="match status" value="1"/>
</dbReference>
<evidence type="ECO:0000313" key="9">
    <source>
        <dbReference type="Proteomes" id="UP000179807"/>
    </source>
</evidence>
<evidence type="ECO:0000256" key="3">
    <source>
        <dbReference type="ARBA" id="ARBA00022692"/>
    </source>
</evidence>
<evidence type="ECO:0000256" key="4">
    <source>
        <dbReference type="ARBA" id="ARBA00022824"/>
    </source>
</evidence>
<name>A0A1J4J1B5_9EUKA</name>
<dbReference type="PANTHER" id="PTHR11009">
    <property type="entry name" value="DER1-LIKE PROTEIN, DERLIN"/>
    <property type="match status" value="1"/>
</dbReference>
<evidence type="ECO:0000256" key="2">
    <source>
        <dbReference type="ARBA" id="ARBA00008917"/>
    </source>
</evidence>
<dbReference type="GO" id="GO:0005789">
    <property type="term" value="C:endoplasmic reticulum membrane"/>
    <property type="evidence" value="ECO:0007669"/>
    <property type="project" value="UniProtKB-SubCell"/>
</dbReference>
<accession>A0A1J4J1B5</accession>
<feature type="transmembrane region" description="Helical" evidence="7">
    <location>
        <begin position="93"/>
        <end position="116"/>
    </location>
</feature>
<dbReference type="RefSeq" id="XP_068346473.1">
    <property type="nucleotide sequence ID" value="XM_068513176.1"/>
</dbReference>
<dbReference type="AlphaFoldDB" id="A0A1J4J1B5"/>
<protein>
    <recommendedName>
        <fullName evidence="7">Derlin</fullName>
    </recommendedName>
</protein>
<dbReference type="VEuPathDB" id="TrichDB:TRFO_40390"/>
<comment type="caution">
    <text evidence="8">The sequence shown here is derived from an EMBL/GenBank/DDBJ whole genome shotgun (WGS) entry which is preliminary data.</text>
</comment>
<gene>
    <name evidence="8" type="ORF">TRFO_40390</name>
</gene>
<dbReference type="GeneID" id="94847880"/>
<feature type="transmembrane region" description="Helical" evidence="7">
    <location>
        <begin position="51"/>
        <end position="72"/>
    </location>
</feature>
<evidence type="ECO:0000256" key="5">
    <source>
        <dbReference type="ARBA" id="ARBA00022989"/>
    </source>
</evidence>
<comment type="similarity">
    <text evidence="2 7">Belongs to the derlin family.</text>
</comment>
<keyword evidence="3 7" id="KW-0812">Transmembrane</keyword>
<sequence>MQIFDNLGNSYITICFAIISILMAVLLYFQVITSDQLYFDKYFIFQKSEYWRLLTSIFFTGSFNTQSLIAIGQMIICSSQIESAFFSHRPADYLLFNLFGWASLWIYAYFSSSPFLQYCFSDYLLYYFVKLSPEDFIIFLIPMKNKLFIIVYTLFNLRRFKAYFTSVAAAHFYFFIKNVINLRFNKNFLVFPEWINQKILKIVS</sequence>
<dbReference type="InterPro" id="IPR007599">
    <property type="entry name" value="DER1"/>
</dbReference>
<keyword evidence="5 7" id="KW-1133">Transmembrane helix</keyword>
<feature type="transmembrane region" description="Helical" evidence="7">
    <location>
        <begin position="136"/>
        <end position="155"/>
    </location>
</feature>
<feature type="transmembrane region" description="Helical" evidence="7">
    <location>
        <begin position="12"/>
        <end position="31"/>
    </location>
</feature>
<keyword evidence="6 7" id="KW-0472">Membrane</keyword>
<evidence type="ECO:0000256" key="1">
    <source>
        <dbReference type="ARBA" id="ARBA00004477"/>
    </source>
</evidence>
<proteinExistence type="inferred from homology"/>
<feature type="transmembrane region" description="Helical" evidence="7">
    <location>
        <begin position="162"/>
        <end position="180"/>
    </location>
</feature>
<evidence type="ECO:0000256" key="7">
    <source>
        <dbReference type="RuleBase" id="RU363059"/>
    </source>
</evidence>
<dbReference type="Proteomes" id="UP000179807">
    <property type="component" value="Unassembled WGS sequence"/>
</dbReference>
<organism evidence="8 9">
    <name type="scientific">Tritrichomonas foetus</name>
    <dbReference type="NCBI Taxonomy" id="1144522"/>
    <lineage>
        <taxon>Eukaryota</taxon>
        <taxon>Metamonada</taxon>
        <taxon>Parabasalia</taxon>
        <taxon>Tritrichomonadida</taxon>
        <taxon>Tritrichomonadidae</taxon>
        <taxon>Tritrichomonas</taxon>
    </lineage>
</organism>
<evidence type="ECO:0000313" key="8">
    <source>
        <dbReference type="EMBL" id="OHS93336.1"/>
    </source>
</evidence>
<reference evidence="8" key="1">
    <citation type="submission" date="2016-10" db="EMBL/GenBank/DDBJ databases">
        <authorList>
            <person name="Benchimol M."/>
            <person name="Almeida L.G."/>
            <person name="Vasconcelos A.T."/>
            <person name="Perreira-Neves A."/>
            <person name="Rosa I.A."/>
            <person name="Tasca T."/>
            <person name="Bogo M.R."/>
            <person name="de Souza W."/>
        </authorList>
    </citation>
    <scope>NUCLEOTIDE SEQUENCE [LARGE SCALE GENOMIC DNA]</scope>
    <source>
        <strain evidence="8">K</strain>
    </source>
</reference>